<feature type="region of interest" description="Disordered" evidence="1">
    <location>
        <begin position="28"/>
        <end position="49"/>
    </location>
</feature>
<organism evidence="2 3">
    <name type="scientific">Pleurodeles waltl</name>
    <name type="common">Iberian ribbed newt</name>
    <dbReference type="NCBI Taxonomy" id="8319"/>
    <lineage>
        <taxon>Eukaryota</taxon>
        <taxon>Metazoa</taxon>
        <taxon>Chordata</taxon>
        <taxon>Craniata</taxon>
        <taxon>Vertebrata</taxon>
        <taxon>Euteleostomi</taxon>
        <taxon>Amphibia</taxon>
        <taxon>Batrachia</taxon>
        <taxon>Caudata</taxon>
        <taxon>Salamandroidea</taxon>
        <taxon>Salamandridae</taxon>
        <taxon>Pleurodelinae</taxon>
        <taxon>Pleurodeles</taxon>
    </lineage>
</organism>
<proteinExistence type="predicted"/>
<keyword evidence="3" id="KW-1185">Reference proteome</keyword>
<protein>
    <submittedName>
        <fullName evidence="2">Uncharacterized protein</fullName>
    </submittedName>
</protein>
<accession>A0AAV7QWV4</accession>
<dbReference type="EMBL" id="JANPWB010000010">
    <property type="protein sequence ID" value="KAJ1145017.1"/>
    <property type="molecule type" value="Genomic_DNA"/>
</dbReference>
<gene>
    <name evidence="2" type="ORF">NDU88_011309</name>
</gene>
<evidence type="ECO:0000313" key="2">
    <source>
        <dbReference type="EMBL" id="KAJ1145017.1"/>
    </source>
</evidence>
<reference evidence="2" key="1">
    <citation type="journal article" date="2022" name="bioRxiv">
        <title>Sequencing and chromosome-scale assembly of the giantPleurodeles waltlgenome.</title>
        <authorList>
            <person name="Brown T."/>
            <person name="Elewa A."/>
            <person name="Iarovenko S."/>
            <person name="Subramanian E."/>
            <person name="Araus A.J."/>
            <person name="Petzold A."/>
            <person name="Susuki M."/>
            <person name="Suzuki K.-i.T."/>
            <person name="Hayashi T."/>
            <person name="Toyoda A."/>
            <person name="Oliveira C."/>
            <person name="Osipova E."/>
            <person name="Leigh N.D."/>
            <person name="Simon A."/>
            <person name="Yun M.H."/>
        </authorList>
    </citation>
    <scope>NUCLEOTIDE SEQUENCE</scope>
    <source>
        <strain evidence="2">20211129_DDA</strain>
        <tissue evidence="2">Liver</tissue>
    </source>
</reference>
<dbReference type="AlphaFoldDB" id="A0AAV7QWV4"/>
<comment type="caution">
    <text evidence="2">The sequence shown here is derived from an EMBL/GenBank/DDBJ whole genome shotgun (WGS) entry which is preliminary data.</text>
</comment>
<evidence type="ECO:0000313" key="3">
    <source>
        <dbReference type="Proteomes" id="UP001066276"/>
    </source>
</evidence>
<sequence length="68" mass="7775">MPASILERCPVTSEAWFVPGLRRSEDGVNPFRSPLPDHGLQENRAHERRHRRLREAMRSAYKHIGAGA</sequence>
<evidence type="ECO:0000256" key="1">
    <source>
        <dbReference type="SAM" id="MobiDB-lite"/>
    </source>
</evidence>
<dbReference type="Proteomes" id="UP001066276">
    <property type="component" value="Chromosome 6"/>
</dbReference>
<name>A0AAV7QWV4_PLEWA</name>